<reference evidence="1 2" key="2">
    <citation type="journal article" date="2012" name="Eukaryot. Cell">
        <title>Genome update of Botrytis cinerea strains B05.10 and T4.</title>
        <authorList>
            <person name="Staats M."/>
            <person name="van Kan J.A."/>
        </authorList>
    </citation>
    <scope>NUCLEOTIDE SEQUENCE [LARGE SCALE GENOMIC DNA]</scope>
    <source>
        <strain evidence="1 2">B05.10</strain>
    </source>
</reference>
<dbReference type="RefSeq" id="XP_024546280.1">
    <property type="nucleotide sequence ID" value="XM_024690511.1"/>
</dbReference>
<evidence type="ECO:0000313" key="2">
    <source>
        <dbReference type="Proteomes" id="UP000001798"/>
    </source>
</evidence>
<evidence type="ECO:0000313" key="1">
    <source>
        <dbReference type="EMBL" id="ATZ45783.1"/>
    </source>
</evidence>
<reference evidence="1 2" key="1">
    <citation type="journal article" date="2011" name="PLoS Genet.">
        <title>Genomic analysis of the necrotrophic fungal pathogens Sclerotinia sclerotiorum and Botrytis cinerea.</title>
        <authorList>
            <person name="Amselem J."/>
            <person name="Cuomo C.A."/>
            <person name="van Kan J.A."/>
            <person name="Viaud M."/>
            <person name="Benito E.P."/>
            <person name="Couloux A."/>
            <person name="Coutinho P.M."/>
            <person name="de Vries R.P."/>
            <person name="Dyer P.S."/>
            <person name="Fillinger S."/>
            <person name="Fournier E."/>
            <person name="Gout L."/>
            <person name="Hahn M."/>
            <person name="Kohn L."/>
            <person name="Lapalu N."/>
            <person name="Plummer K.M."/>
            <person name="Pradier J.M."/>
            <person name="Quevillon E."/>
            <person name="Sharon A."/>
            <person name="Simon A."/>
            <person name="ten Have A."/>
            <person name="Tudzynski B."/>
            <person name="Tudzynski P."/>
            <person name="Wincker P."/>
            <person name="Andrew M."/>
            <person name="Anthouard V."/>
            <person name="Beever R.E."/>
            <person name="Beffa R."/>
            <person name="Benoit I."/>
            <person name="Bouzid O."/>
            <person name="Brault B."/>
            <person name="Chen Z."/>
            <person name="Choquer M."/>
            <person name="Collemare J."/>
            <person name="Cotton P."/>
            <person name="Danchin E.G."/>
            <person name="Da Silva C."/>
            <person name="Gautier A."/>
            <person name="Giraud C."/>
            <person name="Giraud T."/>
            <person name="Gonzalez C."/>
            <person name="Grossetete S."/>
            <person name="Guldener U."/>
            <person name="Henrissat B."/>
            <person name="Howlett B.J."/>
            <person name="Kodira C."/>
            <person name="Kretschmer M."/>
            <person name="Lappartient A."/>
            <person name="Leroch M."/>
            <person name="Levis C."/>
            <person name="Mauceli E."/>
            <person name="Neuveglise C."/>
            <person name="Oeser B."/>
            <person name="Pearson M."/>
            <person name="Poulain J."/>
            <person name="Poussereau N."/>
            <person name="Quesneville H."/>
            <person name="Rascle C."/>
            <person name="Schumacher J."/>
            <person name="Segurens B."/>
            <person name="Sexton A."/>
            <person name="Silva E."/>
            <person name="Sirven C."/>
            <person name="Soanes D.M."/>
            <person name="Talbot N.J."/>
            <person name="Templeton M."/>
            <person name="Yandava C."/>
            <person name="Yarden O."/>
            <person name="Zeng Q."/>
            <person name="Rollins J.A."/>
            <person name="Lebrun M.H."/>
            <person name="Dickman M."/>
        </authorList>
    </citation>
    <scope>NUCLEOTIDE SEQUENCE [LARGE SCALE GENOMIC DNA]</scope>
    <source>
        <strain evidence="1 2">B05.10</strain>
    </source>
</reference>
<organism evidence="1 2">
    <name type="scientific">Botryotinia fuckeliana (strain B05.10)</name>
    <name type="common">Noble rot fungus</name>
    <name type="synonym">Botrytis cinerea</name>
    <dbReference type="NCBI Taxonomy" id="332648"/>
    <lineage>
        <taxon>Eukaryota</taxon>
        <taxon>Fungi</taxon>
        <taxon>Dikarya</taxon>
        <taxon>Ascomycota</taxon>
        <taxon>Pezizomycotina</taxon>
        <taxon>Leotiomycetes</taxon>
        <taxon>Helotiales</taxon>
        <taxon>Sclerotiniaceae</taxon>
        <taxon>Botrytis</taxon>
    </lineage>
</organism>
<sequence length="126" mass="14500">MRFSLTRTCPISTSHSHFNSSFIGVISHVTSSPELQLSILKIRHSLQHNVRIHKELLYLHFMYRSWSSLLLNLHRRQQRTPMCKGAPRTIHCRARALPSMLMNADIITKPQKSLGGSTCHIRLYAP</sequence>
<proteinExistence type="predicted"/>
<dbReference type="Proteomes" id="UP000001798">
    <property type="component" value="Chromosome 1"/>
</dbReference>
<reference evidence="1 2" key="3">
    <citation type="journal article" date="2017" name="Mol. Plant Pathol.">
        <title>A gapless genome sequence of the fungus Botrytis cinerea.</title>
        <authorList>
            <person name="Van Kan J.A."/>
            <person name="Stassen J.H."/>
            <person name="Mosbach A."/>
            <person name="Van Der Lee T.A."/>
            <person name="Faino L."/>
            <person name="Farmer A.D."/>
            <person name="Papasotiriou D.G."/>
            <person name="Zhou S."/>
            <person name="Seidl M.F."/>
            <person name="Cottam E."/>
            <person name="Edel D."/>
            <person name="Hahn M."/>
            <person name="Schwartz D.C."/>
            <person name="Dietrich R.A."/>
            <person name="Widdison S."/>
            <person name="Scalliet G."/>
        </authorList>
    </citation>
    <scope>NUCLEOTIDE SEQUENCE [LARGE SCALE GENOMIC DNA]</scope>
    <source>
        <strain evidence="1 2">B05.10</strain>
    </source>
</reference>
<dbReference type="GeneID" id="36393818"/>
<dbReference type="EMBL" id="CP009805">
    <property type="protein sequence ID" value="ATZ45783.1"/>
    <property type="molecule type" value="Genomic_DNA"/>
</dbReference>
<dbReference type="KEGG" id="bfu:BCIN_01g05040"/>
<name>A0A384J5N5_BOTFB</name>
<accession>A0A384J5N5</accession>
<gene>
    <name evidence="1" type="ORF">BCIN_01g05040</name>
</gene>
<dbReference type="VEuPathDB" id="FungiDB:Bcin01g05040"/>
<keyword evidence="2" id="KW-1185">Reference proteome</keyword>
<dbReference type="AlphaFoldDB" id="A0A384J5N5"/>
<protein>
    <submittedName>
        <fullName evidence="1">Uncharacterized protein</fullName>
    </submittedName>
</protein>